<gene>
    <name evidence="3" type="ORF">CUTER_01040</name>
</gene>
<name>A0A0G3HE62_9CORY</name>
<dbReference type="STRING" id="1072256.CUTER_01040"/>
<evidence type="ECO:0000313" key="3">
    <source>
        <dbReference type="EMBL" id="AKK10228.1"/>
    </source>
</evidence>
<dbReference type="EMBL" id="CP011546">
    <property type="protein sequence ID" value="AKK10228.1"/>
    <property type="molecule type" value="Genomic_DNA"/>
</dbReference>
<protein>
    <submittedName>
        <fullName evidence="3">Uncharacterized protein</fullName>
    </submittedName>
</protein>
<keyword evidence="2" id="KW-0472">Membrane</keyword>
<feature type="compositionally biased region" description="Basic residues" evidence="1">
    <location>
        <begin position="85"/>
        <end position="95"/>
    </location>
</feature>
<dbReference type="Proteomes" id="UP000035548">
    <property type="component" value="Chromosome"/>
</dbReference>
<dbReference type="AlphaFoldDB" id="A0A0G3HE62"/>
<evidence type="ECO:0000256" key="1">
    <source>
        <dbReference type="SAM" id="MobiDB-lite"/>
    </source>
</evidence>
<organism evidence="3 4">
    <name type="scientific">Corynebacterium uterequi</name>
    <dbReference type="NCBI Taxonomy" id="1072256"/>
    <lineage>
        <taxon>Bacteria</taxon>
        <taxon>Bacillati</taxon>
        <taxon>Actinomycetota</taxon>
        <taxon>Actinomycetes</taxon>
        <taxon>Mycobacteriales</taxon>
        <taxon>Corynebacteriaceae</taxon>
        <taxon>Corynebacterium</taxon>
    </lineage>
</organism>
<accession>A0A0G3HE62</accession>
<keyword evidence="2" id="KW-1133">Transmembrane helix</keyword>
<proteinExistence type="predicted"/>
<dbReference type="KEGG" id="cut:CUTER_01040"/>
<evidence type="ECO:0000313" key="4">
    <source>
        <dbReference type="Proteomes" id="UP000035548"/>
    </source>
</evidence>
<feature type="transmembrane region" description="Helical" evidence="2">
    <location>
        <begin position="51"/>
        <end position="68"/>
    </location>
</feature>
<feature type="region of interest" description="Disordered" evidence="1">
    <location>
        <begin position="70"/>
        <end position="104"/>
    </location>
</feature>
<reference evidence="4" key="2">
    <citation type="submission" date="2015-05" db="EMBL/GenBank/DDBJ databases">
        <title>Complete genome sequence of Corynebacterium uterequi DSM 45634, isolated from the uterus of a maiden mare.</title>
        <authorList>
            <person name="Ruckert C."/>
            <person name="Albersmeier A."/>
            <person name="Winkler A."/>
            <person name="Tauch A."/>
        </authorList>
    </citation>
    <scope>NUCLEOTIDE SEQUENCE [LARGE SCALE GENOMIC DNA]</scope>
    <source>
        <strain evidence="4">DSM 45634</strain>
    </source>
</reference>
<evidence type="ECO:0000256" key="2">
    <source>
        <dbReference type="SAM" id="Phobius"/>
    </source>
</evidence>
<reference evidence="3 4" key="1">
    <citation type="journal article" date="2015" name="Genome Announc.">
        <title>Virulence Factor Genes Detected in the Complete Genome Sequence of Corynebacterium uterequi DSM 45634, Isolated from the Uterus of a Maiden Mare.</title>
        <authorList>
            <person name="Ruckert C."/>
            <person name="Kriete M."/>
            <person name="Jaenicke S."/>
            <person name="Winkler A."/>
            <person name="Tauch A."/>
        </authorList>
    </citation>
    <scope>NUCLEOTIDE SEQUENCE [LARGE SCALE GENOMIC DNA]</scope>
    <source>
        <strain evidence="3 4">DSM 45634</strain>
    </source>
</reference>
<keyword evidence="4" id="KW-1185">Reference proteome</keyword>
<sequence>MIIGAVFVLAMSGLVWGALKHESAASAAVQSFTWLPVLWILPWEPDDDFAVWWAVIVVLAARIAWGFLRAPSARGGSTPPGAGPPRRRWCGRHGRCAPSSRRAG</sequence>
<keyword evidence="2" id="KW-0812">Transmembrane</keyword>